<dbReference type="Proteomes" id="UP000054549">
    <property type="component" value="Unassembled WGS sequence"/>
</dbReference>
<proteinExistence type="predicted"/>
<dbReference type="InParanoid" id="A0A0C2T9S8"/>
<reference evidence="1 2" key="1">
    <citation type="submission" date="2014-04" db="EMBL/GenBank/DDBJ databases">
        <title>Evolutionary Origins and Diversification of the Mycorrhizal Mutualists.</title>
        <authorList>
            <consortium name="DOE Joint Genome Institute"/>
            <consortium name="Mycorrhizal Genomics Consortium"/>
            <person name="Kohler A."/>
            <person name="Kuo A."/>
            <person name="Nagy L.G."/>
            <person name="Floudas D."/>
            <person name="Copeland A."/>
            <person name="Barry K.W."/>
            <person name="Cichocki N."/>
            <person name="Veneault-Fourrey C."/>
            <person name="LaButti K."/>
            <person name="Lindquist E.A."/>
            <person name="Lipzen A."/>
            <person name="Lundell T."/>
            <person name="Morin E."/>
            <person name="Murat C."/>
            <person name="Riley R."/>
            <person name="Ohm R."/>
            <person name="Sun H."/>
            <person name="Tunlid A."/>
            <person name="Henrissat B."/>
            <person name="Grigoriev I.V."/>
            <person name="Hibbett D.S."/>
            <person name="Martin F."/>
        </authorList>
    </citation>
    <scope>NUCLEOTIDE SEQUENCE [LARGE SCALE GENOMIC DNA]</scope>
    <source>
        <strain evidence="1 2">Koide BX008</strain>
    </source>
</reference>
<evidence type="ECO:0000313" key="2">
    <source>
        <dbReference type="Proteomes" id="UP000054549"/>
    </source>
</evidence>
<evidence type="ECO:0000313" key="1">
    <source>
        <dbReference type="EMBL" id="KIL63429.1"/>
    </source>
</evidence>
<gene>
    <name evidence="1" type="ORF">M378DRAFT_164497</name>
</gene>
<dbReference type="AlphaFoldDB" id="A0A0C2T9S8"/>
<accession>A0A0C2T9S8</accession>
<protein>
    <submittedName>
        <fullName evidence="1">Uncharacterized protein</fullName>
    </submittedName>
</protein>
<sequence length="84" mass="9364">MAIIPQRLLSSILAPLLRHDAFHKHLVHLLDPCEANTAPKYGIEPLEAFVPLSTPLLRLLGIGAKMFPELTLGEHHRPRVGRMS</sequence>
<dbReference type="EMBL" id="KN818259">
    <property type="protein sequence ID" value="KIL63429.1"/>
    <property type="molecule type" value="Genomic_DNA"/>
</dbReference>
<keyword evidence="2" id="KW-1185">Reference proteome</keyword>
<name>A0A0C2T9S8_AMAMK</name>
<organism evidence="1 2">
    <name type="scientific">Amanita muscaria (strain Koide BX008)</name>
    <dbReference type="NCBI Taxonomy" id="946122"/>
    <lineage>
        <taxon>Eukaryota</taxon>
        <taxon>Fungi</taxon>
        <taxon>Dikarya</taxon>
        <taxon>Basidiomycota</taxon>
        <taxon>Agaricomycotina</taxon>
        <taxon>Agaricomycetes</taxon>
        <taxon>Agaricomycetidae</taxon>
        <taxon>Agaricales</taxon>
        <taxon>Pluteineae</taxon>
        <taxon>Amanitaceae</taxon>
        <taxon>Amanita</taxon>
    </lineage>
</organism>
<dbReference type="HOGENOM" id="CLU_2526973_0_0_1"/>